<protein>
    <recommendedName>
        <fullName evidence="7">Endoribonuclease YbeY</fullName>
        <ecNumber evidence="7">3.1.-.-</ecNumber>
    </recommendedName>
</protein>
<dbReference type="GO" id="GO:0004222">
    <property type="term" value="F:metalloendopeptidase activity"/>
    <property type="evidence" value="ECO:0007669"/>
    <property type="project" value="InterPro"/>
</dbReference>
<dbReference type="PROSITE" id="PS01306">
    <property type="entry name" value="UPF0054"/>
    <property type="match status" value="1"/>
</dbReference>
<dbReference type="GO" id="GO:0005737">
    <property type="term" value="C:cytoplasm"/>
    <property type="evidence" value="ECO:0007669"/>
    <property type="project" value="UniProtKB-SubCell"/>
</dbReference>
<evidence type="ECO:0000313" key="9">
    <source>
        <dbReference type="Proteomes" id="UP000515237"/>
    </source>
</evidence>
<evidence type="ECO:0000313" key="8">
    <source>
        <dbReference type="EMBL" id="QNF32676.1"/>
    </source>
</evidence>
<dbReference type="SUPFAM" id="SSF55486">
    <property type="entry name" value="Metalloproteases ('zincins'), catalytic domain"/>
    <property type="match status" value="1"/>
</dbReference>
<dbReference type="GO" id="GO:0008270">
    <property type="term" value="F:zinc ion binding"/>
    <property type="evidence" value="ECO:0007669"/>
    <property type="project" value="UniProtKB-UniRule"/>
</dbReference>
<dbReference type="PANTHER" id="PTHR46986:SF1">
    <property type="entry name" value="ENDORIBONUCLEASE YBEY, CHLOROPLASTIC"/>
    <property type="match status" value="1"/>
</dbReference>
<dbReference type="GO" id="GO:0004521">
    <property type="term" value="F:RNA endonuclease activity"/>
    <property type="evidence" value="ECO:0007669"/>
    <property type="project" value="UniProtKB-UniRule"/>
</dbReference>
<feature type="binding site" evidence="7">
    <location>
        <position position="121"/>
    </location>
    <ligand>
        <name>Zn(2+)</name>
        <dbReference type="ChEBI" id="CHEBI:29105"/>
        <note>catalytic</note>
    </ligand>
</feature>
<accession>A0A7G7G692</accession>
<dbReference type="Proteomes" id="UP000515237">
    <property type="component" value="Chromosome"/>
</dbReference>
<dbReference type="KEGG" id="aswu:HUW51_08015"/>
<proteinExistence type="inferred from homology"/>
<comment type="function">
    <text evidence="7">Single strand-specific metallo-endoribonuclease involved in late-stage 70S ribosome quality control and in maturation of the 3' terminus of the 16S rRNA.</text>
</comment>
<keyword evidence="7" id="KW-0698">rRNA processing</keyword>
<evidence type="ECO:0000256" key="3">
    <source>
        <dbReference type="ARBA" id="ARBA00022723"/>
    </source>
</evidence>
<feature type="binding site" evidence="7">
    <location>
        <position position="111"/>
    </location>
    <ligand>
        <name>Zn(2+)</name>
        <dbReference type="ChEBI" id="CHEBI:29105"/>
        <note>catalytic</note>
    </ligand>
</feature>
<name>A0A7G7G692_9BACT</name>
<keyword evidence="4 7" id="KW-0255">Endonuclease</keyword>
<keyword evidence="6 7" id="KW-0862">Zinc</keyword>
<gene>
    <name evidence="7 8" type="primary">ybeY</name>
    <name evidence="8" type="ORF">HUW51_08015</name>
</gene>
<reference evidence="8 9" key="1">
    <citation type="journal article" date="2018" name="Int. J. Syst. Evol. Microbiol.">
        <title>Adhaeribacter swui sp. nov., isolated from wet mud.</title>
        <authorList>
            <person name="Kim D.U."/>
            <person name="Kim K.W."/>
            <person name="Kang M.S."/>
            <person name="Kim J.Y."/>
            <person name="Jang J.H."/>
            <person name="Kim M.K."/>
        </authorList>
    </citation>
    <scope>NUCLEOTIDE SEQUENCE [LARGE SCALE GENOMIC DNA]</scope>
    <source>
        <strain evidence="8 9">KCTC 52873</strain>
    </source>
</reference>
<evidence type="ECO:0000256" key="6">
    <source>
        <dbReference type="ARBA" id="ARBA00022833"/>
    </source>
</evidence>
<dbReference type="Pfam" id="PF02130">
    <property type="entry name" value="YbeY"/>
    <property type="match status" value="1"/>
</dbReference>
<keyword evidence="7" id="KW-0690">Ribosome biogenesis</keyword>
<dbReference type="InterPro" id="IPR002036">
    <property type="entry name" value="YbeY"/>
</dbReference>
<comment type="subcellular location">
    <subcellularLocation>
        <location evidence="7">Cytoplasm</location>
    </subcellularLocation>
</comment>
<dbReference type="PANTHER" id="PTHR46986">
    <property type="entry name" value="ENDORIBONUCLEASE YBEY, CHLOROPLASTIC"/>
    <property type="match status" value="1"/>
</dbReference>
<evidence type="ECO:0000256" key="5">
    <source>
        <dbReference type="ARBA" id="ARBA00022801"/>
    </source>
</evidence>
<keyword evidence="9" id="KW-1185">Reference proteome</keyword>
<evidence type="ECO:0000256" key="1">
    <source>
        <dbReference type="ARBA" id="ARBA00010875"/>
    </source>
</evidence>
<comment type="cofactor">
    <cofactor evidence="7">
        <name>Zn(2+)</name>
        <dbReference type="ChEBI" id="CHEBI:29105"/>
    </cofactor>
    <text evidence="7">Binds 1 zinc ion.</text>
</comment>
<sequence length="148" mass="17371">MLDLPIEFIAEDIPFQVPDEEKIKKWIVQVIEDYDFELENLTFIFCSDNYLLDVNVTYLDHDTLTDIITFDNSDEDDTIEGDIFISIDRVKENATNFNVSFLEELHRVIIHGVLHLIGFDDKSDLSKSEMRQKEDYWLSLRDFTANGI</sequence>
<dbReference type="InterPro" id="IPR020549">
    <property type="entry name" value="YbeY_CS"/>
</dbReference>
<keyword evidence="2 7" id="KW-0540">Nuclease</keyword>
<dbReference type="InterPro" id="IPR023091">
    <property type="entry name" value="MetalPrtase_cat_dom_sf_prd"/>
</dbReference>
<keyword evidence="7" id="KW-0963">Cytoplasm</keyword>
<comment type="similarity">
    <text evidence="1 7">Belongs to the endoribonuclease YbeY family.</text>
</comment>
<dbReference type="Gene3D" id="3.40.390.30">
    <property type="entry name" value="Metalloproteases ('zincins'), catalytic domain"/>
    <property type="match status" value="1"/>
</dbReference>
<dbReference type="HAMAP" id="MF_00009">
    <property type="entry name" value="Endoribonucl_YbeY"/>
    <property type="match status" value="1"/>
</dbReference>
<dbReference type="EC" id="3.1.-.-" evidence="7"/>
<dbReference type="GO" id="GO:0006364">
    <property type="term" value="P:rRNA processing"/>
    <property type="evidence" value="ECO:0007669"/>
    <property type="project" value="UniProtKB-UniRule"/>
</dbReference>
<dbReference type="NCBIfam" id="TIGR00043">
    <property type="entry name" value="rRNA maturation RNase YbeY"/>
    <property type="match status" value="1"/>
</dbReference>
<dbReference type="EMBL" id="CP055156">
    <property type="protein sequence ID" value="QNF32676.1"/>
    <property type="molecule type" value="Genomic_DNA"/>
</dbReference>
<feature type="binding site" evidence="7">
    <location>
        <position position="115"/>
    </location>
    <ligand>
        <name>Zn(2+)</name>
        <dbReference type="ChEBI" id="CHEBI:29105"/>
        <note>catalytic</note>
    </ligand>
</feature>
<evidence type="ECO:0000256" key="2">
    <source>
        <dbReference type="ARBA" id="ARBA00022722"/>
    </source>
</evidence>
<organism evidence="8 9">
    <name type="scientific">Adhaeribacter swui</name>
    <dbReference type="NCBI Taxonomy" id="2086471"/>
    <lineage>
        <taxon>Bacteria</taxon>
        <taxon>Pseudomonadati</taxon>
        <taxon>Bacteroidota</taxon>
        <taxon>Cytophagia</taxon>
        <taxon>Cytophagales</taxon>
        <taxon>Hymenobacteraceae</taxon>
        <taxon>Adhaeribacter</taxon>
    </lineage>
</organism>
<dbReference type="RefSeq" id="WP_185273454.1">
    <property type="nucleotide sequence ID" value="NZ_CP055156.1"/>
</dbReference>
<evidence type="ECO:0000256" key="4">
    <source>
        <dbReference type="ARBA" id="ARBA00022759"/>
    </source>
</evidence>
<keyword evidence="5 7" id="KW-0378">Hydrolase</keyword>
<evidence type="ECO:0000256" key="7">
    <source>
        <dbReference type="HAMAP-Rule" id="MF_00009"/>
    </source>
</evidence>
<dbReference type="AlphaFoldDB" id="A0A7G7G692"/>
<keyword evidence="3 7" id="KW-0479">Metal-binding</keyword>